<dbReference type="PANTHER" id="PTHR43134">
    <property type="entry name" value="SIGNAL RECOGNITION PARTICLE RECEPTOR SUBUNIT ALPHA"/>
    <property type="match status" value="1"/>
</dbReference>
<accession>A0A317E578</accession>
<dbReference type="Gene3D" id="3.40.50.300">
    <property type="entry name" value="P-loop containing nucleotide triphosphate hydrolases"/>
    <property type="match status" value="1"/>
</dbReference>
<keyword evidence="4" id="KW-0342">GTP-binding</keyword>
<dbReference type="InterPro" id="IPR027417">
    <property type="entry name" value="P-loop_NTPase"/>
</dbReference>
<dbReference type="Pfam" id="PF00448">
    <property type="entry name" value="SRP54"/>
    <property type="match status" value="1"/>
</dbReference>
<dbReference type="SMART" id="SM00962">
    <property type="entry name" value="SRP54"/>
    <property type="match status" value="1"/>
</dbReference>
<feature type="domain" description="SRP54-type proteins GTP-binding" evidence="7">
    <location>
        <begin position="164"/>
        <end position="353"/>
    </location>
</feature>
<name>A0A317E578_9PROT</name>
<keyword evidence="3" id="KW-0547">Nucleotide-binding</keyword>
<dbReference type="OrthoDB" id="9778554at2"/>
<dbReference type="Proteomes" id="UP000246077">
    <property type="component" value="Unassembled WGS sequence"/>
</dbReference>
<dbReference type="SUPFAM" id="SSF52540">
    <property type="entry name" value="P-loop containing nucleoside triphosphate hydrolases"/>
    <property type="match status" value="1"/>
</dbReference>
<dbReference type="GO" id="GO:0005886">
    <property type="term" value="C:plasma membrane"/>
    <property type="evidence" value="ECO:0007669"/>
    <property type="project" value="UniProtKB-SubCell"/>
</dbReference>
<dbReference type="InterPro" id="IPR000897">
    <property type="entry name" value="SRP54_GTPase_dom"/>
</dbReference>
<evidence type="ECO:0000256" key="6">
    <source>
        <dbReference type="SAM" id="MobiDB-lite"/>
    </source>
</evidence>
<comment type="similarity">
    <text evidence="2">Belongs to the GTP-binding SRP family.</text>
</comment>
<reference evidence="9" key="1">
    <citation type="submission" date="2018-05" db="EMBL/GenBank/DDBJ databases">
        <title>Zavarzinia sp. HR-AS.</title>
        <authorList>
            <person name="Lee Y."/>
            <person name="Jeon C.O."/>
        </authorList>
    </citation>
    <scope>NUCLEOTIDE SEQUENCE [LARGE SCALE GENOMIC DNA]</scope>
    <source>
        <strain evidence="9">DSM 1231</strain>
    </source>
</reference>
<keyword evidence="9" id="KW-1185">Reference proteome</keyword>
<dbReference type="GO" id="GO:0006614">
    <property type="term" value="P:SRP-dependent cotranslational protein targeting to membrane"/>
    <property type="evidence" value="ECO:0007669"/>
    <property type="project" value="InterPro"/>
</dbReference>
<comment type="subcellular location">
    <subcellularLocation>
        <location evidence="1">Cell membrane</location>
        <topology evidence="1">Peripheral membrane protein</topology>
        <orientation evidence="1">Cytoplasmic side</orientation>
    </subcellularLocation>
</comment>
<dbReference type="GO" id="GO:0003924">
    <property type="term" value="F:GTPase activity"/>
    <property type="evidence" value="ECO:0007669"/>
    <property type="project" value="TreeGrafter"/>
</dbReference>
<keyword evidence="5" id="KW-0472">Membrane</keyword>
<dbReference type="AlphaFoldDB" id="A0A317E578"/>
<proteinExistence type="inferred from homology"/>
<evidence type="ECO:0000256" key="3">
    <source>
        <dbReference type="ARBA" id="ARBA00022741"/>
    </source>
</evidence>
<evidence type="ECO:0000256" key="1">
    <source>
        <dbReference type="ARBA" id="ARBA00004413"/>
    </source>
</evidence>
<evidence type="ECO:0000256" key="4">
    <source>
        <dbReference type="ARBA" id="ARBA00023134"/>
    </source>
</evidence>
<dbReference type="GO" id="GO:0005047">
    <property type="term" value="F:signal recognition particle binding"/>
    <property type="evidence" value="ECO:0007669"/>
    <property type="project" value="TreeGrafter"/>
</dbReference>
<feature type="region of interest" description="Disordered" evidence="6">
    <location>
        <begin position="49"/>
        <end position="69"/>
    </location>
</feature>
<evidence type="ECO:0000259" key="7">
    <source>
        <dbReference type="SMART" id="SM00962"/>
    </source>
</evidence>
<protein>
    <recommendedName>
        <fullName evidence="7">SRP54-type proteins GTP-binding domain-containing protein</fullName>
    </recommendedName>
</protein>
<gene>
    <name evidence="8" type="ORF">DKG75_07480</name>
</gene>
<evidence type="ECO:0000313" key="9">
    <source>
        <dbReference type="Proteomes" id="UP000246077"/>
    </source>
</evidence>
<dbReference type="RefSeq" id="WP_109920465.1">
    <property type="nucleotide sequence ID" value="NZ_QGLF01000002.1"/>
</dbReference>
<dbReference type="EMBL" id="QGLF01000002">
    <property type="protein sequence ID" value="PWR21821.1"/>
    <property type="molecule type" value="Genomic_DNA"/>
</dbReference>
<organism evidence="8 9">
    <name type="scientific">Zavarzinia compransoris</name>
    <dbReference type="NCBI Taxonomy" id="1264899"/>
    <lineage>
        <taxon>Bacteria</taxon>
        <taxon>Pseudomonadati</taxon>
        <taxon>Pseudomonadota</taxon>
        <taxon>Alphaproteobacteria</taxon>
        <taxon>Rhodospirillales</taxon>
        <taxon>Zavarziniaceae</taxon>
        <taxon>Zavarzinia</taxon>
    </lineage>
</organism>
<evidence type="ECO:0000256" key="5">
    <source>
        <dbReference type="ARBA" id="ARBA00023136"/>
    </source>
</evidence>
<evidence type="ECO:0000256" key="2">
    <source>
        <dbReference type="ARBA" id="ARBA00008531"/>
    </source>
</evidence>
<comment type="caution">
    <text evidence="8">The sequence shown here is derived from an EMBL/GenBank/DDBJ whole genome shotgun (WGS) entry which is preliminary data.</text>
</comment>
<evidence type="ECO:0000313" key="8">
    <source>
        <dbReference type="EMBL" id="PWR21821.1"/>
    </source>
</evidence>
<sequence length="369" mass="39032">MRLRTFHAASMAEAMAEIRKALGPDAIIVSSRRAARGMVEVVAAIEAAPAPENPPPVPDRRDAIDRRPDPFAGRLLADDPIEALLAARLAQINEPARTPPAEARARDAFSRQIRRALDFHRTPKRQSDRLVKAAAAFDGASPSDALAHALSAMMRFAPLADQPQRSIMLVGTPGVGKTVATAKIAARAAAAGTPLRVVTTDTLKAGATAQLEAYLRAMNQPLGLAANPAELAKSEHGGPRSRRAVIDTAGVNPFDESDMVQLTRLLAAADVEPVVVLAAGIDAHDAMDTARAFSRLGARRFIVTRLDATRRLGSLIAAAEAGGLALAEVSASPFVGQGLRPLDAAELARLIMQDYDHIEADPTYEEAAQ</sequence>
<dbReference type="PANTHER" id="PTHR43134:SF3">
    <property type="entry name" value="FLAGELLAR BIOSYNTHESIS PROTEIN FLHF"/>
    <property type="match status" value="1"/>
</dbReference>
<dbReference type="GO" id="GO:0005525">
    <property type="term" value="F:GTP binding"/>
    <property type="evidence" value="ECO:0007669"/>
    <property type="project" value="UniProtKB-KW"/>
</dbReference>
<feature type="compositionally biased region" description="Basic and acidic residues" evidence="6">
    <location>
        <begin position="58"/>
        <end position="69"/>
    </location>
</feature>